<keyword evidence="6 11" id="KW-0418">Kinase</keyword>
<evidence type="ECO:0000313" key="12">
    <source>
        <dbReference type="Proteomes" id="UP000193834"/>
    </source>
</evidence>
<keyword evidence="7 9" id="KW-1133">Transmembrane helix</keyword>
<dbReference type="InterPro" id="IPR036890">
    <property type="entry name" value="HATPase_C_sf"/>
</dbReference>
<dbReference type="InterPro" id="IPR033479">
    <property type="entry name" value="dCache_1"/>
</dbReference>
<dbReference type="Proteomes" id="UP000193834">
    <property type="component" value="Unassembled WGS sequence"/>
</dbReference>
<proteinExistence type="predicted"/>
<dbReference type="RefSeq" id="WP_085494102.1">
    <property type="nucleotide sequence ID" value="NZ_FXAZ01000002.1"/>
</dbReference>
<feature type="transmembrane region" description="Helical" evidence="9">
    <location>
        <begin position="12"/>
        <end position="33"/>
    </location>
</feature>
<dbReference type="InterPro" id="IPR003594">
    <property type="entry name" value="HATPase_dom"/>
</dbReference>
<dbReference type="Pfam" id="PF00672">
    <property type="entry name" value="HAMP"/>
    <property type="match status" value="1"/>
</dbReference>
<feature type="domain" description="HAMP" evidence="10">
    <location>
        <begin position="311"/>
        <end position="363"/>
    </location>
</feature>
<organism evidence="11 12">
    <name type="scientific">Paenibacillus aquistagni</name>
    <dbReference type="NCBI Taxonomy" id="1852522"/>
    <lineage>
        <taxon>Bacteria</taxon>
        <taxon>Bacillati</taxon>
        <taxon>Bacillota</taxon>
        <taxon>Bacilli</taxon>
        <taxon>Bacillales</taxon>
        <taxon>Paenibacillaceae</taxon>
        <taxon>Paenibacillus</taxon>
    </lineage>
</organism>
<dbReference type="EMBL" id="FXAZ01000002">
    <property type="protein sequence ID" value="SMG33627.1"/>
    <property type="molecule type" value="Genomic_DNA"/>
</dbReference>
<dbReference type="InterPro" id="IPR003660">
    <property type="entry name" value="HAMP_dom"/>
</dbReference>
<dbReference type="OrthoDB" id="9776552at2"/>
<evidence type="ECO:0000256" key="5">
    <source>
        <dbReference type="ARBA" id="ARBA00022692"/>
    </source>
</evidence>
<dbReference type="PROSITE" id="PS50885">
    <property type="entry name" value="HAMP"/>
    <property type="match status" value="1"/>
</dbReference>
<sequence length="587" mass="66371">MQRWLGKSLKRKLSVILLGAILVPLLSLGYVLYNVAALEAEAKAKQASTSILEQIRTNLEFILQDVEDMSIFLIGQEDIQRYLAKPQKDGYLQIKIMGFLSNLVFSKKYISNISIYPNNGNHSLSNTTIFNNGLITPSENKLEQDQNQKRWTTLYTNVTTNGQEHVLSLLRPIGSMTTYKSKGTLSISINERSLSQFMTHSGGTASGYVLLLDDNGMIISGGKRDRLLEPITDIFSDLPVMEKNQGFINAGHGSDKSTIVYQRIPEVNWTLLTVIPYEQFHAQSRYVLTLTAVAVGLAIIIIAGFVLFLVQHVTKPLHSLTQSLKEFQPDDQVVTLPVTSSDEVGLLIHSYNKLNERIQRLMIEVQRNEGLKKEADMNALQAQINPHFLYNTLASIHWLALMNKDARIAEMVGSLSDFLRFSLNKGSEYCTIKQEMEHAKHYSSIQKLRYPNQFELEFQVPSQLEQQWMVKLLVQPLIENAIMHGVMKKQEPGYISVTVEALDDAHIQFVVEDSGLGISTERLQLLRAELAEPLKDDTERRKESYGLRNVHQRLKLHYGSSTGLTIESVEGRGTKVSFIIPYKEDSR</sequence>
<evidence type="ECO:0000313" key="11">
    <source>
        <dbReference type="EMBL" id="SMG33627.1"/>
    </source>
</evidence>
<evidence type="ECO:0000256" key="6">
    <source>
        <dbReference type="ARBA" id="ARBA00022777"/>
    </source>
</evidence>
<evidence type="ECO:0000256" key="3">
    <source>
        <dbReference type="ARBA" id="ARBA00022553"/>
    </source>
</evidence>
<evidence type="ECO:0000256" key="1">
    <source>
        <dbReference type="ARBA" id="ARBA00004651"/>
    </source>
</evidence>
<feature type="transmembrane region" description="Helical" evidence="9">
    <location>
        <begin position="286"/>
        <end position="310"/>
    </location>
</feature>
<dbReference type="SUPFAM" id="SSF158472">
    <property type="entry name" value="HAMP domain-like"/>
    <property type="match status" value="1"/>
</dbReference>
<evidence type="ECO:0000256" key="8">
    <source>
        <dbReference type="ARBA" id="ARBA00023136"/>
    </source>
</evidence>
<dbReference type="SMART" id="SM00304">
    <property type="entry name" value="HAMP"/>
    <property type="match status" value="1"/>
</dbReference>
<dbReference type="CDD" id="cd06225">
    <property type="entry name" value="HAMP"/>
    <property type="match status" value="1"/>
</dbReference>
<dbReference type="GO" id="GO:0000155">
    <property type="term" value="F:phosphorelay sensor kinase activity"/>
    <property type="evidence" value="ECO:0007669"/>
    <property type="project" value="InterPro"/>
</dbReference>
<evidence type="ECO:0000256" key="2">
    <source>
        <dbReference type="ARBA" id="ARBA00022475"/>
    </source>
</evidence>
<dbReference type="GO" id="GO:0005886">
    <property type="term" value="C:plasma membrane"/>
    <property type="evidence" value="ECO:0007669"/>
    <property type="project" value="UniProtKB-SubCell"/>
</dbReference>
<keyword evidence="12" id="KW-1185">Reference proteome</keyword>
<keyword evidence="4" id="KW-0808">Transferase</keyword>
<dbReference type="PANTHER" id="PTHR34220">
    <property type="entry name" value="SENSOR HISTIDINE KINASE YPDA"/>
    <property type="match status" value="1"/>
</dbReference>
<gene>
    <name evidence="11" type="ORF">SAMN06295960_1855</name>
</gene>
<dbReference type="InterPro" id="IPR050640">
    <property type="entry name" value="Bact_2-comp_sensor_kinase"/>
</dbReference>
<evidence type="ECO:0000256" key="4">
    <source>
        <dbReference type="ARBA" id="ARBA00022679"/>
    </source>
</evidence>
<name>A0A1X7JZI0_9BACL</name>
<keyword evidence="3" id="KW-0597">Phosphoprotein</keyword>
<evidence type="ECO:0000259" key="10">
    <source>
        <dbReference type="PROSITE" id="PS50885"/>
    </source>
</evidence>
<keyword evidence="2" id="KW-1003">Cell membrane</keyword>
<keyword evidence="5 9" id="KW-0812">Transmembrane</keyword>
<protein>
    <submittedName>
        <fullName evidence="11">Two-component system, sensor histidine kinase YesM</fullName>
    </submittedName>
</protein>
<dbReference type="SUPFAM" id="SSF55874">
    <property type="entry name" value="ATPase domain of HSP90 chaperone/DNA topoisomerase II/histidine kinase"/>
    <property type="match status" value="1"/>
</dbReference>
<dbReference type="Gene3D" id="3.30.565.10">
    <property type="entry name" value="Histidine kinase-like ATPase, C-terminal domain"/>
    <property type="match status" value="1"/>
</dbReference>
<dbReference type="Gene3D" id="6.10.340.10">
    <property type="match status" value="1"/>
</dbReference>
<dbReference type="Pfam" id="PF02518">
    <property type="entry name" value="HATPase_c"/>
    <property type="match status" value="1"/>
</dbReference>
<dbReference type="PANTHER" id="PTHR34220:SF7">
    <property type="entry name" value="SENSOR HISTIDINE KINASE YPDA"/>
    <property type="match status" value="1"/>
</dbReference>
<reference evidence="11 12" key="1">
    <citation type="submission" date="2017-04" db="EMBL/GenBank/DDBJ databases">
        <authorList>
            <person name="Afonso C.L."/>
            <person name="Miller P.J."/>
            <person name="Scott M.A."/>
            <person name="Spackman E."/>
            <person name="Goraichik I."/>
            <person name="Dimitrov K.M."/>
            <person name="Suarez D.L."/>
            <person name="Swayne D.E."/>
        </authorList>
    </citation>
    <scope>NUCLEOTIDE SEQUENCE [LARGE SCALE GENOMIC DNA]</scope>
    <source>
        <strain evidence="11 12">11</strain>
    </source>
</reference>
<dbReference type="STRING" id="1852522.SAMN06295960_1855"/>
<dbReference type="InterPro" id="IPR010559">
    <property type="entry name" value="Sig_transdc_His_kin_internal"/>
</dbReference>
<accession>A0A1X7JZI0</accession>
<dbReference type="Pfam" id="PF06580">
    <property type="entry name" value="His_kinase"/>
    <property type="match status" value="1"/>
</dbReference>
<keyword evidence="8 9" id="KW-0472">Membrane</keyword>
<comment type="subcellular location">
    <subcellularLocation>
        <location evidence="1">Cell membrane</location>
        <topology evidence="1">Multi-pass membrane protein</topology>
    </subcellularLocation>
</comment>
<dbReference type="Pfam" id="PF02743">
    <property type="entry name" value="dCache_1"/>
    <property type="match status" value="1"/>
</dbReference>
<dbReference type="CDD" id="cd12912">
    <property type="entry name" value="PDC2_MCP_like"/>
    <property type="match status" value="1"/>
</dbReference>
<dbReference type="AlphaFoldDB" id="A0A1X7JZI0"/>
<dbReference type="SMART" id="SM00387">
    <property type="entry name" value="HATPase_c"/>
    <property type="match status" value="1"/>
</dbReference>
<evidence type="ECO:0000256" key="9">
    <source>
        <dbReference type="SAM" id="Phobius"/>
    </source>
</evidence>
<dbReference type="Gene3D" id="3.30.450.20">
    <property type="entry name" value="PAS domain"/>
    <property type="match status" value="2"/>
</dbReference>
<evidence type="ECO:0000256" key="7">
    <source>
        <dbReference type="ARBA" id="ARBA00022989"/>
    </source>
</evidence>